<reference evidence="3 4" key="1">
    <citation type="submission" date="2017-06" db="EMBL/GenBank/DDBJ databases">
        <title>Novel microbial phyla capable of carbon fixation and sulfur reduction in deep-sea sediments.</title>
        <authorList>
            <person name="Huang J."/>
            <person name="Baker B."/>
            <person name="Wang Y."/>
        </authorList>
    </citation>
    <scope>NUCLEOTIDE SEQUENCE [LARGE SCALE GENOMIC DNA]</scope>
    <source>
        <strain evidence="3">B3_LCP</strain>
    </source>
</reference>
<dbReference type="Proteomes" id="UP000319619">
    <property type="component" value="Unassembled WGS sequence"/>
</dbReference>
<comment type="subcellular location">
    <subcellularLocation>
        <location evidence="2">Cytoplasm</location>
    </subcellularLocation>
</comment>
<comment type="caution">
    <text evidence="3">The sequence shown here is derived from an EMBL/GenBank/DDBJ whole genome shotgun (WGS) entry which is preliminary data.</text>
</comment>
<comment type="similarity">
    <text evidence="2">Belongs to the RbfA family.</text>
</comment>
<gene>
    <name evidence="2 3" type="primary">rbfA</name>
    <name evidence="3" type="ORF">CEE37_03785</name>
</gene>
<dbReference type="InterPro" id="IPR000238">
    <property type="entry name" value="RbfA"/>
</dbReference>
<proteinExistence type="inferred from homology"/>
<evidence type="ECO:0000313" key="3">
    <source>
        <dbReference type="EMBL" id="TKJ41697.1"/>
    </source>
</evidence>
<protein>
    <recommendedName>
        <fullName evidence="2">Ribosome-binding factor A</fullName>
    </recommendedName>
</protein>
<evidence type="ECO:0000313" key="4">
    <source>
        <dbReference type="Proteomes" id="UP000319619"/>
    </source>
</evidence>
<name>A0A532V3Y1_UNCL8</name>
<dbReference type="SUPFAM" id="SSF89919">
    <property type="entry name" value="Ribosome-binding factor A, RbfA"/>
    <property type="match status" value="1"/>
</dbReference>
<organism evidence="3 4">
    <name type="scientific">candidate division LCP-89 bacterium B3_LCP</name>
    <dbReference type="NCBI Taxonomy" id="2012998"/>
    <lineage>
        <taxon>Bacteria</taxon>
        <taxon>Pseudomonadati</taxon>
        <taxon>Bacteria division LCP-89</taxon>
    </lineage>
</organism>
<dbReference type="Gene3D" id="3.30.300.20">
    <property type="match status" value="1"/>
</dbReference>
<keyword evidence="1 2" id="KW-0690">Ribosome biogenesis</keyword>
<dbReference type="HAMAP" id="MF_00003">
    <property type="entry name" value="RbfA"/>
    <property type="match status" value="1"/>
</dbReference>
<dbReference type="GO" id="GO:0043024">
    <property type="term" value="F:ribosomal small subunit binding"/>
    <property type="evidence" value="ECO:0007669"/>
    <property type="project" value="TreeGrafter"/>
</dbReference>
<dbReference type="InterPro" id="IPR020053">
    <property type="entry name" value="Ribosome-bd_factorA_CS"/>
</dbReference>
<dbReference type="Pfam" id="PF02033">
    <property type="entry name" value="RBFA"/>
    <property type="match status" value="1"/>
</dbReference>
<comment type="subunit">
    <text evidence="2">Monomer. Binds 30S ribosomal subunits, but not 50S ribosomal subunits or 70S ribosomes.</text>
</comment>
<dbReference type="InterPro" id="IPR015946">
    <property type="entry name" value="KH_dom-like_a/b"/>
</dbReference>
<dbReference type="AlphaFoldDB" id="A0A532V3Y1"/>
<dbReference type="NCBIfam" id="TIGR00082">
    <property type="entry name" value="rbfA"/>
    <property type="match status" value="1"/>
</dbReference>
<dbReference type="EMBL" id="NJBN01000002">
    <property type="protein sequence ID" value="TKJ41697.1"/>
    <property type="molecule type" value="Genomic_DNA"/>
</dbReference>
<sequence length="130" mass="15045">MSRRRWGDPLAKTPGRRQARVNDLLRRQIGNILQKKFSDDIGAMVTVTEVRTSGDLRHARTFVSIYADKPQQEAAIRKLQNIRQKLRQILAGEISLKYVPSLEFIIDESTERAQRIEDLLQRDDSEDPTE</sequence>
<dbReference type="PANTHER" id="PTHR33515:SF1">
    <property type="entry name" value="RIBOSOME-BINDING FACTOR A, CHLOROPLASTIC-RELATED"/>
    <property type="match status" value="1"/>
</dbReference>
<evidence type="ECO:0000256" key="2">
    <source>
        <dbReference type="HAMAP-Rule" id="MF_00003"/>
    </source>
</evidence>
<dbReference type="InterPro" id="IPR023799">
    <property type="entry name" value="RbfA_dom_sf"/>
</dbReference>
<dbReference type="GO" id="GO:0030490">
    <property type="term" value="P:maturation of SSU-rRNA"/>
    <property type="evidence" value="ECO:0007669"/>
    <property type="project" value="UniProtKB-UniRule"/>
</dbReference>
<evidence type="ECO:0000256" key="1">
    <source>
        <dbReference type="ARBA" id="ARBA00022517"/>
    </source>
</evidence>
<comment type="function">
    <text evidence="2">One of several proteins that assist in the late maturation steps of the functional core of the 30S ribosomal subunit. Associates with free 30S ribosomal subunits (but not with 30S subunits that are part of 70S ribosomes or polysomes). Required for efficient processing of 16S rRNA. May interact with the 5'-terminal helix region of 16S rRNA.</text>
</comment>
<keyword evidence="2" id="KW-0963">Cytoplasm</keyword>
<accession>A0A532V3Y1</accession>
<dbReference type="PANTHER" id="PTHR33515">
    <property type="entry name" value="RIBOSOME-BINDING FACTOR A, CHLOROPLASTIC-RELATED"/>
    <property type="match status" value="1"/>
</dbReference>
<dbReference type="GO" id="GO:0005829">
    <property type="term" value="C:cytosol"/>
    <property type="evidence" value="ECO:0007669"/>
    <property type="project" value="TreeGrafter"/>
</dbReference>
<dbReference type="PROSITE" id="PS01319">
    <property type="entry name" value="RBFA"/>
    <property type="match status" value="1"/>
</dbReference>